<dbReference type="InterPro" id="IPR000209">
    <property type="entry name" value="Peptidase_S8/S53_dom"/>
</dbReference>
<name>A0AAV9UX53_9PEZI</name>
<dbReference type="Gene3D" id="3.40.50.200">
    <property type="entry name" value="Peptidase S8/S53 domain"/>
    <property type="match status" value="2"/>
</dbReference>
<comment type="similarity">
    <text evidence="1">Belongs to the peptidase S8 family.</text>
</comment>
<comment type="caution">
    <text evidence="8">The sequence shown here is derived from an EMBL/GenBank/DDBJ whole genome shotgun (WGS) entry which is preliminary data.</text>
</comment>
<dbReference type="Proteomes" id="UP001373714">
    <property type="component" value="Unassembled WGS sequence"/>
</dbReference>
<gene>
    <name evidence="8" type="ORF">TWF730_009021</name>
</gene>
<dbReference type="PANTHER" id="PTHR43806">
    <property type="entry name" value="PEPTIDASE S8"/>
    <property type="match status" value="1"/>
</dbReference>
<keyword evidence="9" id="KW-1185">Reference proteome</keyword>
<evidence type="ECO:0000259" key="7">
    <source>
        <dbReference type="Pfam" id="PF00082"/>
    </source>
</evidence>
<feature type="region of interest" description="Disordered" evidence="5">
    <location>
        <begin position="127"/>
        <end position="171"/>
    </location>
</feature>
<dbReference type="InterPro" id="IPR036852">
    <property type="entry name" value="Peptidase_S8/S53_dom_sf"/>
</dbReference>
<dbReference type="AlphaFoldDB" id="A0AAV9UX53"/>
<feature type="transmembrane region" description="Helical" evidence="6">
    <location>
        <begin position="473"/>
        <end position="496"/>
    </location>
</feature>
<keyword evidence="4" id="KW-0720">Serine protease</keyword>
<dbReference type="InterPro" id="IPR023828">
    <property type="entry name" value="Peptidase_S8_Ser-AS"/>
</dbReference>
<keyword evidence="3" id="KW-0378">Hydrolase</keyword>
<dbReference type="PROSITE" id="PS00138">
    <property type="entry name" value="SUBTILASE_SER"/>
    <property type="match status" value="1"/>
</dbReference>
<dbReference type="EMBL" id="JAVHNS010000006">
    <property type="protein sequence ID" value="KAK6352191.1"/>
    <property type="molecule type" value="Genomic_DNA"/>
</dbReference>
<dbReference type="PANTHER" id="PTHR43806:SF11">
    <property type="entry name" value="CEREVISIN-RELATED"/>
    <property type="match status" value="1"/>
</dbReference>
<evidence type="ECO:0000313" key="8">
    <source>
        <dbReference type="EMBL" id="KAK6352191.1"/>
    </source>
</evidence>
<reference evidence="8 9" key="1">
    <citation type="submission" date="2019-10" db="EMBL/GenBank/DDBJ databases">
        <authorList>
            <person name="Palmer J.M."/>
        </authorList>
    </citation>
    <scope>NUCLEOTIDE SEQUENCE [LARGE SCALE GENOMIC DNA]</scope>
    <source>
        <strain evidence="8 9">TWF730</strain>
    </source>
</reference>
<sequence>MPLITVNSKIGTVDQYIELYFVPVASSYWKDIFIKRRVITAASNIRGVAPPRGKKSSIYPIESEHLGCLGFEIVMLAGNHEHIWKFSSEFGKGKMLKRPATLGSDVYRKLRFTKFWWHNEHDTAPWLRPGPGRQRKRDVKRPTLDAIGESIEPPPEEYKKWRPGESETQYPEQPKIVNIGPENVDTPERPETVNIDLENVDTPEPIHRPYAVLEKAAIRVSEEAGRLEENRMISHPPGIRDRRLPNIFVNYKSGGSGQVIYVVDCGNAWDHKETLLRPGTGNALQGVTKDVTYGQRIYAGSFPVDDDLWVEPEDSRALVHGARVISKIAGDITGFAPRALIIPVEVRDGRGNYAPHIFLDGLLKTFNVLTWHVIQELIKLPNVIVVTIAGNKRDGSAVDGIPGVYGKQLSWTNKLVVVGGVDAGGDYLFQRADFVKISAPATEMTVPCQWHEETREYWEEQKGLCSLASGTSFAAPLVTGVIASLLSAGIPMPYVVRYLYSKAYHRTRYGPSVLWTGIPTAKWPPEYKPSTE</sequence>
<evidence type="ECO:0000256" key="6">
    <source>
        <dbReference type="SAM" id="Phobius"/>
    </source>
</evidence>
<evidence type="ECO:0000256" key="5">
    <source>
        <dbReference type="SAM" id="MobiDB-lite"/>
    </source>
</evidence>
<accession>A0AAV9UX53</accession>
<feature type="domain" description="Peptidase S8/S53" evidence="7">
    <location>
        <begin position="383"/>
        <end position="488"/>
    </location>
</feature>
<keyword evidence="6" id="KW-1133">Transmembrane helix</keyword>
<evidence type="ECO:0000256" key="3">
    <source>
        <dbReference type="ARBA" id="ARBA00022801"/>
    </source>
</evidence>
<protein>
    <recommendedName>
        <fullName evidence="7">Peptidase S8/S53 domain-containing protein</fullName>
    </recommendedName>
</protein>
<keyword evidence="2" id="KW-0645">Protease</keyword>
<dbReference type="PROSITE" id="PS50007">
    <property type="entry name" value="PIPLC_X_DOMAIN"/>
    <property type="match status" value="1"/>
</dbReference>
<evidence type="ECO:0000256" key="4">
    <source>
        <dbReference type="ARBA" id="ARBA00022825"/>
    </source>
</evidence>
<dbReference type="InterPro" id="IPR015500">
    <property type="entry name" value="Peptidase_S8_subtilisin-rel"/>
</dbReference>
<dbReference type="Pfam" id="PF00082">
    <property type="entry name" value="Peptidase_S8"/>
    <property type="match status" value="1"/>
</dbReference>
<dbReference type="GO" id="GO:0006508">
    <property type="term" value="P:proteolysis"/>
    <property type="evidence" value="ECO:0007669"/>
    <property type="project" value="UniProtKB-KW"/>
</dbReference>
<keyword evidence="6" id="KW-0812">Transmembrane</keyword>
<dbReference type="InterPro" id="IPR050131">
    <property type="entry name" value="Peptidase_S8_subtilisin-like"/>
</dbReference>
<organism evidence="8 9">
    <name type="scientific">Orbilia blumenaviensis</name>
    <dbReference type="NCBI Taxonomy" id="1796055"/>
    <lineage>
        <taxon>Eukaryota</taxon>
        <taxon>Fungi</taxon>
        <taxon>Dikarya</taxon>
        <taxon>Ascomycota</taxon>
        <taxon>Pezizomycotina</taxon>
        <taxon>Orbiliomycetes</taxon>
        <taxon>Orbiliales</taxon>
        <taxon>Orbiliaceae</taxon>
        <taxon>Orbilia</taxon>
    </lineage>
</organism>
<evidence type="ECO:0000256" key="2">
    <source>
        <dbReference type="ARBA" id="ARBA00022670"/>
    </source>
</evidence>
<dbReference type="SUPFAM" id="SSF52743">
    <property type="entry name" value="Subtilisin-like"/>
    <property type="match status" value="1"/>
</dbReference>
<keyword evidence="6" id="KW-0472">Membrane</keyword>
<dbReference type="PRINTS" id="PR00723">
    <property type="entry name" value="SUBTILISIN"/>
</dbReference>
<dbReference type="GO" id="GO:0004252">
    <property type="term" value="F:serine-type endopeptidase activity"/>
    <property type="evidence" value="ECO:0007669"/>
    <property type="project" value="InterPro"/>
</dbReference>
<evidence type="ECO:0000313" key="9">
    <source>
        <dbReference type="Proteomes" id="UP001373714"/>
    </source>
</evidence>
<feature type="compositionally biased region" description="Basic and acidic residues" evidence="5">
    <location>
        <begin position="156"/>
        <end position="165"/>
    </location>
</feature>
<proteinExistence type="inferred from homology"/>
<evidence type="ECO:0000256" key="1">
    <source>
        <dbReference type="ARBA" id="ARBA00011073"/>
    </source>
</evidence>
<dbReference type="CDD" id="cd00306">
    <property type="entry name" value="Peptidases_S8_S53"/>
    <property type="match status" value="1"/>
</dbReference>